<comment type="subcellular location">
    <subcellularLocation>
        <location evidence="1">Cell inner membrane</location>
        <topology evidence="1">Multi-pass membrane protein</topology>
    </subcellularLocation>
</comment>
<gene>
    <name evidence="14" type="ORF">GA0070214_103446</name>
</gene>
<dbReference type="SMART" id="SM00382">
    <property type="entry name" value="AAA"/>
    <property type="match status" value="1"/>
</dbReference>
<evidence type="ECO:0000256" key="5">
    <source>
        <dbReference type="ARBA" id="ARBA00022692"/>
    </source>
</evidence>
<dbReference type="InterPro" id="IPR027417">
    <property type="entry name" value="P-loop_NTPase"/>
</dbReference>
<keyword evidence="2" id="KW-0813">Transport</keyword>
<dbReference type="Gene3D" id="3.40.50.300">
    <property type="entry name" value="P-loop containing nucleotide triphosphate hydrolases"/>
    <property type="match status" value="1"/>
</dbReference>
<evidence type="ECO:0000256" key="6">
    <source>
        <dbReference type="ARBA" id="ARBA00022741"/>
    </source>
</evidence>
<comment type="similarity">
    <text evidence="10">Belongs to the ABC transporter superfamily. Siderophore-Fe(3+) uptake transporter (SIUT) (TC 3.A.1.21) family.</text>
</comment>
<name>A0A1C4WDN4_9ACTN</name>
<evidence type="ECO:0000256" key="4">
    <source>
        <dbReference type="ARBA" id="ARBA00022519"/>
    </source>
</evidence>
<dbReference type="PROSITE" id="PS50929">
    <property type="entry name" value="ABC_TM1F"/>
    <property type="match status" value="1"/>
</dbReference>
<dbReference type="GO" id="GO:0005886">
    <property type="term" value="C:plasma membrane"/>
    <property type="evidence" value="ECO:0007669"/>
    <property type="project" value="UniProtKB-SubCell"/>
</dbReference>
<evidence type="ECO:0000256" key="9">
    <source>
        <dbReference type="ARBA" id="ARBA00023136"/>
    </source>
</evidence>
<keyword evidence="9 11" id="KW-0472">Membrane</keyword>
<proteinExistence type="inferred from homology"/>
<accession>A0A1C4WDN4</accession>
<evidence type="ECO:0000256" key="3">
    <source>
        <dbReference type="ARBA" id="ARBA00022475"/>
    </source>
</evidence>
<evidence type="ECO:0000256" key="7">
    <source>
        <dbReference type="ARBA" id="ARBA00022840"/>
    </source>
</evidence>
<dbReference type="Pfam" id="PF00005">
    <property type="entry name" value="ABC_tran"/>
    <property type="match status" value="1"/>
</dbReference>
<evidence type="ECO:0000259" key="13">
    <source>
        <dbReference type="PROSITE" id="PS50929"/>
    </source>
</evidence>
<feature type="domain" description="ABC transporter" evidence="12">
    <location>
        <begin position="352"/>
        <end position="600"/>
    </location>
</feature>
<dbReference type="EMBL" id="FMCS01000003">
    <property type="protein sequence ID" value="SCE94031.1"/>
    <property type="molecule type" value="Genomic_DNA"/>
</dbReference>
<dbReference type="SUPFAM" id="SSF90123">
    <property type="entry name" value="ABC transporter transmembrane region"/>
    <property type="match status" value="1"/>
</dbReference>
<dbReference type="Gene3D" id="1.20.1560.10">
    <property type="entry name" value="ABC transporter type 1, transmembrane domain"/>
    <property type="match status" value="1"/>
</dbReference>
<feature type="transmembrane region" description="Helical" evidence="11">
    <location>
        <begin position="72"/>
        <end position="91"/>
    </location>
</feature>
<dbReference type="RefSeq" id="WP_091261977.1">
    <property type="nucleotide sequence ID" value="NZ_FMCS01000003.1"/>
</dbReference>
<dbReference type="GO" id="GO:0015421">
    <property type="term" value="F:ABC-type oligopeptide transporter activity"/>
    <property type="evidence" value="ECO:0007669"/>
    <property type="project" value="TreeGrafter"/>
</dbReference>
<feature type="transmembrane region" description="Helical" evidence="11">
    <location>
        <begin position="294"/>
        <end position="319"/>
    </location>
</feature>
<dbReference type="InterPro" id="IPR036640">
    <property type="entry name" value="ABC1_TM_sf"/>
</dbReference>
<dbReference type="InterPro" id="IPR011527">
    <property type="entry name" value="ABC1_TM_dom"/>
</dbReference>
<dbReference type="SUPFAM" id="SSF52540">
    <property type="entry name" value="P-loop containing nucleoside triphosphate hydrolases"/>
    <property type="match status" value="1"/>
</dbReference>
<feature type="domain" description="ABC transmembrane type-1" evidence="13">
    <location>
        <begin position="42"/>
        <end position="320"/>
    </location>
</feature>
<dbReference type="Proteomes" id="UP000199629">
    <property type="component" value="Unassembled WGS sequence"/>
</dbReference>
<dbReference type="InterPro" id="IPR017871">
    <property type="entry name" value="ABC_transporter-like_CS"/>
</dbReference>
<evidence type="ECO:0000259" key="12">
    <source>
        <dbReference type="PROSITE" id="PS50893"/>
    </source>
</evidence>
<keyword evidence="3" id="KW-1003">Cell membrane</keyword>
<organism evidence="14 15">
    <name type="scientific">Micromonospora chaiyaphumensis</name>
    <dbReference type="NCBI Taxonomy" id="307119"/>
    <lineage>
        <taxon>Bacteria</taxon>
        <taxon>Bacillati</taxon>
        <taxon>Actinomycetota</taxon>
        <taxon>Actinomycetes</taxon>
        <taxon>Micromonosporales</taxon>
        <taxon>Micromonosporaceae</taxon>
        <taxon>Micromonospora</taxon>
    </lineage>
</organism>
<feature type="transmembrane region" description="Helical" evidence="11">
    <location>
        <begin position="166"/>
        <end position="191"/>
    </location>
</feature>
<evidence type="ECO:0000256" key="8">
    <source>
        <dbReference type="ARBA" id="ARBA00022989"/>
    </source>
</evidence>
<dbReference type="InterPro" id="IPR039421">
    <property type="entry name" value="Type_1_exporter"/>
</dbReference>
<dbReference type="GO" id="GO:0005524">
    <property type="term" value="F:ATP binding"/>
    <property type="evidence" value="ECO:0007669"/>
    <property type="project" value="UniProtKB-KW"/>
</dbReference>
<keyword evidence="5 11" id="KW-0812">Transmembrane</keyword>
<evidence type="ECO:0000256" key="11">
    <source>
        <dbReference type="SAM" id="Phobius"/>
    </source>
</evidence>
<feature type="transmembrane region" description="Helical" evidence="11">
    <location>
        <begin position="39"/>
        <end position="60"/>
    </location>
</feature>
<evidence type="ECO:0000256" key="1">
    <source>
        <dbReference type="ARBA" id="ARBA00004429"/>
    </source>
</evidence>
<evidence type="ECO:0000256" key="2">
    <source>
        <dbReference type="ARBA" id="ARBA00022448"/>
    </source>
</evidence>
<dbReference type="InterPro" id="IPR003593">
    <property type="entry name" value="AAA+_ATPase"/>
</dbReference>
<keyword evidence="8 11" id="KW-1133">Transmembrane helix</keyword>
<keyword evidence="15" id="KW-1185">Reference proteome</keyword>
<reference evidence="15" key="1">
    <citation type="submission" date="2016-06" db="EMBL/GenBank/DDBJ databases">
        <authorList>
            <person name="Varghese N."/>
            <person name="Submissions Spin"/>
        </authorList>
    </citation>
    <scope>NUCLEOTIDE SEQUENCE [LARGE SCALE GENOMIC DNA]</scope>
    <source>
        <strain evidence="15">DSM 45246</strain>
    </source>
</reference>
<keyword evidence="7 14" id="KW-0067">ATP-binding</keyword>
<sequence length="615" mass="66453">MTPATPATGWPGWYESCARTRDALGLGWRASRWLTAAEFGTAIAQGAAAVLLAWLSKLLIDDVASGNFDRAFRLGACFALTGIVVAVLGQLDQYVTPMLRRRIALEVQRTLFAKVNSFVGLAPLENPRLYDSLRLAQQAGESAPQQTTNGLAGTVGGLVRLAGFVAALYVLWPPMVVLTVLAAVPVVVVDLRLAGGRAGMHLVTSPGYRRRLFYQMLLTDRAAAMEGRLFGTGPFLYGRMLDATRQTNRTEDAFERRVFRLRAGSALLSGLVTAIGLLLAVHRAAAGHLTQGDVMLFVAAVAGVQVALLGTAAQLVSAYEALLMFGTYREVLAAPPDLPVADGTLEPLSDGIEFRDVWFRYDDGPWVLRGVSFTVAFGSAVGLVGENGAGKSTIVKLLCRFYDPQRGEIRWNGVDIRSVRPELLRARLGVVFQDFVRYDLTAAENIGLGALDALDDRSRITAAARLVDAHPFLTRLPSGYDTLLSRVFFVNERDAAGAGTTLSGGQWQRVALARSVMRTEADLLILDEPSSGLDARAEHSVHTALRTYRHGRTSLLISHRLGTLRDADRIVVLDAGRVVEAGSHDELISRHGTYARLFALQADGYRDRPGATVGA</sequence>
<evidence type="ECO:0000313" key="14">
    <source>
        <dbReference type="EMBL" id="SCE94031.1"/>
    </source>
</evidence>
<keyword evidence="4" id="KW-0997">Cell inner membrane</keyword>
<dbReference type="PROSITE" id="PS00211">
    <property type="entry name" value="ABC_TRANSPORTER_1"/>
    <property type="match status" value="1"/>
</dbReference>
<dbReference type="GO" id="GO:0016887">
    <property type="term" value="F:ATP hydrolysis activity"/>
    <property type="evidence" value="ECO:0007669"/>
    <property type="project" value="InterPro"/>
</dbReference>
<evidence type="ECO:0000256" key="10">
    <source>
        <dbReference type="ARBA" id="ARBA00023455"/>
    </source>
</evidence>
<dbReference type="PROSITE" id="PS50893">
    <property type="entry name" value="ABC_TRANSPORTER_2"/>
    <property type="match status" value="1"/>
</dbReference>
<dbReference type="FunFam" id="3.40.50.300:FF:000221">
    <property type="entry name" value="Multidrug ABC transporter ATP-binding protein"/>
    <property type="match status" value="1"/>
</dbReference>
<keyword evidence="6" id="KW-0547">Nucleotide-binding</keyword>
<evidence type="ECO:0000313" key="15">
    <source>
        <dbReference type="Proteomes" id="UP000199629"/>
    </source>
</evidence>
<protein>
    <submittedName>
        <fullName evidence="14">ATP-binding cassette, subfamily B</fullName>
    </submittedName>
</protein>
<dbReference type="PANTHER" id="PTHR43394">
    <property type="entry name" value="ATP-DEPENDENT PERMEASE MDL1, MITOCHONDRIAL"/>
    <property type="match status" value="1"/>
</dbReference>
<dbReference type="AlphaFoldDB" id="A0A1C4WDN4"/>
<dbReference type="PANTHER" id="PTHR43394:SF1">
    <property type="entry name" value="ATP-BINDING CASSETTE SUB-FAMILY B MEMBER 10, MITOCHONDRIAL"/>
    <property type="match status" value="1"/>
</dbReference>
<feature type="transmembrane region" description="Helical" evidence="11">
    <location>
        <begin position="263"/>
        <end position="282"/>
    </location>
</feature>
<dbReference type="InterPro" id="IPR003439">
    <property type="entry name" value="ABC_transporter-like_ATP-bd"/>
</dbReference>